<dbReference type="AlphaFoldDB" id="A0A9Q1GZJ1"/>
<sequence length="826" mass="94115">MKNRETPSKVFVFTLEENGTIHPSNVSLLKDALASLEINPACYSKVLMYENSITEITLYDRFVSELSSYIGTSTASDLCDYFDFSKERKNNIIFSQNPGQSLLFALDERAVIKPTDTIALEYPLKHLPLIQALAKLHEYQSTIPGKYDNRSSLFLECLRKKLIHWYEAMTPVPWKKSCKWKSSDLFVGNGLILKDFQSTRTPLSIDKECKLQYTDIFSHKNLVSEKLIILEGDPGCGKTMLTTQLAYDWTQGKLQNVDILIWLPLKFVNDKTLIESIREFYIPESAPLLEDDMVQVLSSETKVIAVLLDGLEEYNYSIKEGDESEVAKVFNGKKHTNWKVVLTSRSDYAHDLPVCPRLEVGSFGNDERSLYIKKLCDGDLMKQNKIETTINDNPFILDLCSVPLLFVLAVHNIEAVDTIKDGNLERVGPFMKSMISTLIADKTLAGKIVGPGSEYSSSGPMHLGEVAFNGLCMGRQQLLWQRQFLESNIDNLRDWIDSGIMVIEGIHTTTTLNEDTEPRKDQAQILPKVTMLGEDGGDVPEQEVPQENFTYPAFNDNDKKADEQEIEPSHTLDTSHATRDEDSLFTGPTEENFLLSEMTTRETEQVTRNISRKHVPQALKFLHKVIQEWFAATYFSYMMRKCPNQLQYAKLIFEHLFLLDPTDLHYVLRFSCFLHPPFCHTILTHLLQNYRSKDDGKVPDYIQNCMFFCFAEHNGIKGTDIAKVVSDICKQEIVIDSQDSRLLQQAKATMLEYASNSKITIEKVFLRDVVKDVSEYGMILSSGARMAILDTLQTVEVSSWNLQLEGKHLQNIVEFLSRSQQIMEIV</sequence>
<dbReference type="PANTHER" id="PTHR46844">
    <property type="entry name" value="SLR5058 PROTEIN"/>
    <property type="match status" value="1"/>
</dbReference>
<evidence type="ECO:0000256" key="1">
    <source>
        <dbReference type="SAM" id="MobiDB-lite"/>
    </source>
</evidence>
<feature type="compositionally biased region" description="Basic and acidic residues" evidence="1">
    <location>
        <begin position="556"/>
        <end position="570"/>
    </location>
</feature>
<accession>A0A9Q1GZJ1</accession>
<protein>
    <submittedName>
        <fullName evidence="3">Protein NLRC5</fullName>
    </submittedName>
</protein>
<evidence type="ECO:0000259" key="2">
    <source>
        <dbReference type="PROSITE" id="PS50837"/>
    </source>
</evidence>
<organism evidence="3 4">
    <name type="scientific">Holothuria leucospilota</name>
    <name type="common">Black long sea cucumber</name>
    <name type="synonym">Mertensiothuria leucospilota</name>
    <dbReference type="NCBI Taxonomy" id="206669"/>
    <lineage>
        <taxon>Eukaryota</taxon>
        <taxon>Metazoa</taxon>
        <taxon>Echinodermata</taxon>
        <taxon>Eleutherozoa</taxon>
        <taxon>Echinozoa</taxon>
        <taxon>Holothuroidea</taxon>
        <taxon>Aspidochirotacea</taxon>
        <taxon>Aspidochirotida</taxon>
        <taxon>Holothuriidae</taxon>
        <taxon>Holothuria</taxon>
    </lineage>
</organism>
<proteinExistence type="predicted"/>
<dbReference type="PROSITE" id="PS50837">
    <property type="entry name" value="NACHT"/>
    <property type="match status" value="1"/>
</dbReference>
<gene>
    <name evidence="3" type="ORF">HOLleu_29712</name>
</gene>
<dbReference type="EMBL" id="JAIZAY010000015">
    <property type="protein sequence ID" value="KAJ8027690.1"/>
    <property type="molecule type" value="Genomic_DNA"/>
</dbReference>
<dbReference type="InterPro" id="IPR027417">
    <property type="entry name" value="P-loop_NTPase"/>
</dbReference>
<dbReference type="Proteomes" id="UP001152320">
    <property type="component" value="Chromosome 15"/>
</dbReference>
<dbReference type="OrthoDB" id="427518at2759"/>
<name>A0A9Q1GZJ1_HOLLE</name>
<evidence type="ECO:0000313" key="4">
    <source>
        <dbReference type="Proteomes" id="UP001152320"/>
    </source>
</evidence>
<dbReference type="SUPFAM" id="SSF52540">
    <property type="entry name" value="P-loop containing nucleoside triphosphate hydrolases"/>
    <property type="match status" value="1"/>
</dbReference>
<keyword evidence="4" id="KW-1185">Reference proteome</keyword>
<dbReference type="InterPro" id="IPR007111">
    <property type="entry name" value="NACHT_NTPase"/>
</dbReference>
<feature type="region of interest" description="Disordered" evidence="1">
    <location>
        <begin position="553"/>
        <end position="583"/>
    </location>
</feature>
<comment type="caution">
    <text evidence="3">The sequence shown here is derived from an EMBL/GenBank/DDBJ whole genome shotgun (WGS) entry which is preliminary data.</text>
</comment>
<reference evidence="3" key="1">
    <citation type="submission" date="2021-10" db="EMBL/GenBank/DDBJ databases">
        <title>Tropical sea cucumber genome reveals ecological adaptation and Cuvierian tubules defense mechanism.</title>
        <authorList>
            <person name="Chen T."/>
        </authorList>
    </citation>
    <scope>NUCLEOTIDE SEQUENCE</scope>
    <source>
        <strain evidence="3">Nanhai2018</strain>
        <tissue evidence="3">Muscle</tissue>
    </source>
</reference>
<feature type="domain" description="NACHT" evidence="2">
    <location>
        <begin position="226"/>
        <end position="347"/>
    </location>
</feature>
<dbReference type="PANTHER" id="PTHR46844:SF1">
    <property type="entry name" value="SLR5058 PROTEIN"/>
    <property type="match status" value="1"/>
</dbReference>
<dbReference type="Pfam" id="PF05729">
    <property type="entry name" value="NACHT"/>
    <property type="match status" value="1"/>
</dbReference>
<evidence type="ECO:0000313" key="3">
    <source>
        <dbReference type="EMBL" id="KAJ8027690.1"/>
    </source>
</evidence>
<dbReference type="Gene3D" id="3.40.50.300">
    <property type="entry name" value="P-loop containing nucleotide triphosphate hydrolases"/>
    <property type="match status" value="1"/>
</dbReference>